<proteinExistence type="predicted"/>
<dbReference type="PANTHER" id="PTHR30528:SF0">
    <property type="entry name" value="CYTOPLASMIC PROTEIN"/>
    <property type="match status" value="1"/>
</dbReference>
<dbReference type="Pfam" id="PF06224">
    <property type="entry name" value="AlkZ-like"/>
    <property type="match status" value="1"/>
</dbReference>
<dbReference type="Proteomes" id="UP000254712">
    <property type="component" value="Unassembled WGS sequence"/>
</dbReference>
<reference evidence="1 2" key="1">
    <citation type="submission" date="2018-06" db="EMBL/GenBank/DDBJ databases">
        <authorList>
            <consortium name="Pathogen Informatics"/>
            <person name="Doyle S."/>
        </authorList>
    </citation>
    <scope>NUCLEOTIDE SEQUENCE [LARGE SCALE GENOMIC DNA]</scope>
    <source>
        <strain evidence="1 2">NCTC8261</strain>
    </source>
</reference>
<organism evidence="1 2">
    <name type="scientific">Salmonella enterica I</name>
    <dbReference type="NCBI Taxonomy" id="59201"/>
    <lineage>
        <taxon>Bacteria</taxon>
        <taxon>Pseudomonadati</taxon>
        <taxon>Pseudomonadota</taxon>
        <taxon>Gammaproteobacteria</taxon>
        <taxon>Enterobacterales</taxon>
        <taxon>Enterobacteriaceae</taxon>
        <taxon>Salmonella</taxon>
    </lineage>
</organism>
<dbReference type="AlphaFoldDB" id="A0A379WWL6"/>
<accession>A0A379WWL6</accession>
<sequence>MSLPYLSLSQARCLHLAAQGLLKKPRRNAMPGDVLAAISRMALLQIDTINVVARSPYLVLFSRLGSYPQAWLDEALRRGELMEYWAHEACFLPRRDFKLIRHRMLSPEKMAGNIARHGCMSTRRK</sequence>
<evidence type="ECO:0000313" key="1">
    <source>
        <dbReference type="EMBL" id="SUH38330.1"/>
    </source>
</evidence>
<dbReference type="EMBL" id="UGXT01000002">
    <property type="protein sequence ID" value="SUH38330.1"/>
    <property type="molecule type" value="Genomic_DNA"/>
</dbReference>
<dbReference type="InterPro" id="IPR009351">
    <property type="entry name" value="AlkZ-like"/>
</dbReference>
<name>A0A379WWL6_SALET</name>
<evidence type="ECO:0000313" key="2">
    <source>
        <dbReference type="Proteomes" id="UP000254712"/>
    </source>
</evidence>
<dbReference type="PANTHER" id="PTHR30528">
    <property type="entry name" value="CYTOPLASMIC PROTEIN"/>
    <property type="match status" value="1"/>
</dbReference>
<protein>
    <submittedName>
        <fullName evidence="1">Uncharacterized protein conserved in bacteria</fullName>
    </submittedName>
</protein>
<gene>
    <name evidence="1" type="primary">SBOV08901_3</name>
    <name evidence="1" type="ORF">NCTC8261_04655</name>
</gene>